<keyword evidence="4 6" id="KW-1133">Transmembrane helix</keyword>
<evidence type="ECO:0000256" key="3">
    <source>
        <dbReference type="ARBA" id="ARBA00022692"/>
    </source>
</evidence>
<accession>A0A2S6H852</accession>
<proteinExistence type="predicted"/>
<dbReference type="RefSeq" id="WP_104422009.1">
    <property type="nucleotide sequence ID" value="NZ_PTIY01000001.1"/>
</dbReference>
<comment type="subcellular location">
    <subcellularLocation>
        <location evidence="1">Cell membrane</location>
        <topology evidence="1">Multi-pass membrane protein</topology>
    </subcellularLocation>
</comment>
<dbReference type="InterPro" id="IPR051791">
    <property type="entry name" value="Pra-immunoreactive"/>
</dbReference>
<evidence type="ECO:0000256" key="6">
    <source>
        <dbReference type="SAM" id="Phobius"/>
    </source>
</evidence>
<evidence type="ECO:0000256" key="5">
    <source>
        <dbReference type="ARBA" id="ARBA00023136"/>
    </source>
</evidence>
<feature type="transmembrane region" description="Helical" evidence="6">
    <location>
        <begin position="108"/>
        <end position="131"/>
    </location>
</feature>
<name>A0A2S6H852_9GAMM</name>
<sequence length="156" mass="17851">MVEPAKNTPQKPGNVHISRPGFLRRLAATFYDLLLLIAVLFVATALLLPFNGGRAFTAQQFFFPLYLLLVSFLFYAWFWTHGGQTLGLRAWKIKVLTLDREPISWKQALLRFVAAIVSWGFFGLGILWILIDKNQLSWHDHLSKTALFLDAHDAQH</sequence>
<evidence type="ECO:0000256" key="1">
    <source>
        <dbReference type="ARBA" id="ARBA00004651"/>
    </source>
</evidence>
<dbReference type="EMBL" id="PTIY01000001">
    <property type="protein sequence ID" value="PPK73600.1"/>
    <property type="molecule type" value="Genomic_DNA"/>
</dbReference>
<dbReference type="AlphaFoldDB" id="A0A2S6H852"/>
<evidence type="ECO:0000256" key="4">
    <source>
        <dbReference type="ARBA" id="ARBA00022989"/>
    </source>
</evidence>
<dbReference type="Proteomes" id="UP000238071">
    <property type="component" value="Unassembled WGS sequence"/>
</dbReference>
<protein>
    <submittedName>
        <fullName evidence="8">Putative RDD family membrane protein YckC</fullName>
    </submittedName>
</protein>
<keyword evidence="2" id="KW-1003">Cell membrane</keyword>
<feature type="transmembrane region" description="Helical" evidence="6">
    <location>
        <begin position="61"/>
        <end position="79"/>
    </location>
</feature>
<gene>
    <name evidence="8" type="ORF">B0F88_101129</name>
</gene>
<keyword evidence="9" id="KW-1185">Reference proteome</keyword>
<evidence type="ECO:0000256" key="2">
    <source>
        <dbReference type="ARBA" id="ARBA00022475"/>
    </source>
</evidence>
<organism evidence="8 9">
    <name type="scientific">Methylobacter tundripaludum</name>
    <dbReference type="NCBI Taxonomy" id="173365"/>
    <lineage>
        <taxon>Bacteria</taxon>
        <taxon>Pseudomonadati</taxon>
        <taxon>Pseudomonadota</taxon>
        <taxon>Gammaproteobacteria</taxon>
        <taxon>Methylococcales</taxon>
        <taxon>Methylococcaceae</taxon>
        <taxon>Methylobacter</taxon>
    </lineage>
</organism>
<feature type="domain" description="RDD" evidence="7">
    <location>
        <begin position="20"/>
        <end position="143"/>
    </location>
</feature>
<keyword evidence="5 6" id="KW-0472">Membrane</keyword>
<reference evidence="8 9" key="1">
    <citation type="submission" date="2018-02" db="EMBL/GenBank/DDBJ databases">
        <title>Subsurface microbial communities from deep shales in Ohio and West Virginia, USA.</title>
        <authorList>
            <person name="Wrighton K."/>
        </authorList>
    </citation>
    <scope>NUCLEOTIDE SEQUENCE [LARGE SCALE GENOMIC DNA]</scope>
    <source>
        <strain evidence="8 9">OWC-G53F</strain>
    </source>
</reference>
<dbReference type="PANTHER" id="PTHR36115">
    <property type="entry name" value="PROLINE-RICH ANTIGEN HOMOLOG-RELATED"/>
    <property type="match status" value="1"/>
</dbReference>
<evidence type="ECO:0000259" key="7">
    <source>
        <dbReference type="Pfam" id="PF06271"/>
    </source>
</evidence>
<evidence type="ECO:0000313" key="8">
    <source>
        <dbReference type="EMBL" id="PPK73600.1"/>
    </source>
</evidence>
<dbReference type="Pfam" id="PF06271">
    <property type="entry name" value="RDD"/>
    <property type="match status" value="1"/>
</dbReference>
<feature type="transmembrane region" description="Helical" evidence="6">
    <location>
        <begin position="28"/>
        <end position="49"/>
    </location>
</feature>
<dbReference type="PANTHER" id="PTHR36115:SF10">
    <property type="entry name" value="RDD DOMAIN-CONTAINING PROTEIN"/>
    <property type="match status" value="1"/>
</dbReference>
<evidence type="ECO:0000313" key="9">
    <source>
        <dbReference type="Proteomes" id="UP000238071"/>
    </source>
</evidence>
<keyword evidence="3 6" id="KW-0812">Transmembrane</keyword>
<dbReference type="GO" id="GO:0005886">
    <property type="term" value="C:plasma membrane"/>
    <property type="evidence" value="ECO:0007669"/>
    <property type="project" value="UniProtKB-SubCell"/>
</dbReference>
<comment type="caution">
    <text evidence="8">The sequence shown here is derived from an EMBL/GenBank/DDBJ whole genome shotgun (WGS) entry which is preliminary data.</text>
</comment>
<dbReference type="OrthoDB" id="9793824at2"/>
<dbReference type="InterPro" id="IPR010432">
    <property type="entry name" value="RDD"/>
</dbReference>